<feature type="repeat" description="TPR" evidence="3">
    <location>
        <begin position="339"/>
        <end position="372"/>
    </location>
</feature>
<dbReference type="Pfam" id="PF12796">
    <property type="entry name" value="Ank_2"/>
    <property type="match status" value="1"/>
</dbReference>
<evidence type="ECO:0000256" key="1">
    <source>
        <dbReference type="ARBA" id="ARBA00022737"/>
    </source>
</evidence>
<dbReference type="Gene3D" id="1.25.40.10">
    <property type="entry name" value="Tetratricopeptide repeat domain"/>
    <property type="match status" value="1"/>
</dbReference>
<organism evidence="4 5">
    <name type="scientific">Planococcus chinensis</name>
    <dbReference type="NCBI Taxonomy" id="272917"/>
    <lineage>
        <taxon>Bacteria</taxon>
        <taxon>Bacillati</taxon>
        <taxon>Bacillota</taxon>
        <taxon>Bacilli</taxon>
        <taxon>Bacillales</taxon>
        <taxon>Caryophanaceae</taxon>
        <taxon>Planococcus</taxon>
    </lineage>
</organism>
<dbReference type="InterPro" id="IPR036770">
    <property type="entry name" value="Ankyrin_rpt-contain_sf"/>
</dbReference>
<dbReference type="InterPro" id="IPR002110">
    <property type="entry name" value="Ankyrin_rpt"/>
</dbReference>
<dbReference type="InterPro" id="IPR019734">
    <property type="entry name" value="TPR_rpt"/>
</dbReference>
<dbReference type="PANTHER" id="PTHR24161:SF119">
    <property type="entry name" value="ANKYRIN REPEAT DOMAIN 44"/>
    <property type="match status" value="1"/>
</dbReference>
<proteinExistence type="predicted"/>
<dbReference type="InterPro" id="IPR011990">
    <property type="entry name" value="TPR-like_helical_dom_sf"/>
</dbReference>
<feature type="repeat" description="ANK" evidence="2">
    <location>
        <begin position="71"/>
        <end position="103"/>
    </location>
</feature>
<evidence type="ECO:0000313" key="5">
    <source>
        <dbReference type="Proteomes" id="UP001597273"/>
    </source>
</evidence>
<dbReference type="Gene3D" id="1.25.40.20">
    <property type="entry name" value="Ankyrin repeat-containing domain"/>
    <property type="match status" value="2"/>
</dbReference>
<dbReference type="SMART" id="SM00028">
    <property type="entry name" value="TPR"/>
    <property type="match status" value="3"/>
</dbReference>
<keyword evidence="5" id="KW-1185">Reference proteome</keyword>
<keyword evidence="1" id="KW-0677">Repeat</keyword>
<name>A0ABW4QCY3_9BACL</name>
<dbReference type="Pfam" id="PF14559">
    <property type="entry name" value="TPR_19"/>
    <property type="match status" value="1"/>
</dbReference>
<dbReference type="Pfam" id="PF13432">
    <property type="entry name" value="TPR_16"/>
    <property type="match status" value="1"/>
</dbReference>
<keyword evidence="2" id="KW-0040">ANK repeat</keyword>
<sequence length="397" mass="43687">MEAHVADDFLVLASALGDLEKVRELLGRSANVHYQNEFGQTALMAAVLSNRLEAAEMLLLAGSDPDAKDRNGLSPFIAAGAHGYAHLLKGMAEYGADVTSVNRFGGTALLPSSEKGYAKTVQYGVKAGVPVCHANRLGWTALHEAVILGDGGFLYGLVIRLLLEGGADIHIKDRQGLSPLEHARLLGQQRIVGLLENMGTENAYLENELLALYKEGRYEEALKIIEKAFAEGAGDEMPLHFWTGLMLQEEKRYERAIAAYRKGMQASGAGSEFHFCLANCFRLMDRPEEALEALEQGSEENPQSTFFLYHKSNYFRELGRHSEAVAAMDELLSRLPDRPDFLFHKANSLRSLGKHEEAVRAMEEAIAIDPGNGLFSEHKSRSIELLGKDHYVQSNIG</sequence>
<dbReference type="PROSITE" id="PS50088">
    <property type="entry name" value="ANK_REPEAT"/>
    <property type="match status" value="3"/>
</dbReference>
<accession>A0ABW4QCY3</accession>
<reference evidence="5" key="1">
    <citation type="journal article" date="2019" name="Int. J. Syst. Evol. Microbiol.">
        <title>The Global Catalogue of Microorganisms (GCM) 10K type strain sequencing project: providing services to taxonomists for standard genome sequencing and annotation.</title>
        <authorList>
            <consortium name="The Broad Institute Genomics Platform"/>
            <consortium name="The Broad Institute Genome Sequencing Center for Infectious Disease"/>
            <person name="Wu L."/>
            <person name="Ma J."/>
        </authorList>
    </citation>
    <scope>NUCLEOTIDE SEQUENCE [LARGE SCALE GENOMIC DNA]</scope>
    <source>
        <strain evidence="5">CGMCC 1.15475</strain>
    </source>
</reference>
<dbReference type="PROSITE" id="PS50005">
    <property type="entry name" value="TPR"/>
    <property type="match status" value="1"/>
</dbReference>
<feature type="repeat" description="ANK" evidence="2">
    <location>
        <begin position="38"/>
        <end position="70"/>
    </location>
</feature>
<feature type="repeat" description="ANK" evidence="2">
    <location>
        <begin position="137"/>
        <end position="174"/>
    </location>
</feature>
<evidence type="ECO:0000313" key="4">
    <source>
        <dbReference type="EMBL" id="MFD1861417.1"/>
    </source>
</evidence>
<protein>
    <submittedName>
        <fullName evidence="4">Tetratricopeptide repeat protein</fullName>
    </submittedName>
</protein>
<dbReference type="SUPFAM" id="SSF48403">
    <property type="entry name" value="Ankyrin repeat"/>
    <property type="match status" value="1"/>
</dbReference>
<evidence type="ECO:0000256" key="2">
    <source>
        <dbReference type="PROSITE-ProRule" id="PRU00023"/>
    </source>
</evidence>
<dbReference type="Pfam" id="PF00023">
    <property type="entry name" value="Ank"/>
    <property type="match status" value="1"/>
</dbReference>
<evidence type="ECO:0000256" key="3">
    <source>
        <dbReference type="PROSITE-ProRule" id="PRU00339"/>
    </source>
</evidence>
<dbReference type="PROSITE" id="PS50297">
    <property type="entry name" value="ANK_REP_REGION"/>
    <property type="match status" value="2"/>
</dbReference>
<dbReference type="SUPFAM" id="SSF48452">
    <property type="entry name" value="TPR-like"/>
    <property type="match status" value="1"/>
</dbReference>
<dbReference type="SMART" id="SM00248">
    <property type="entry name" value="ANK"/>
    <property type="match status" value="4"/>
</dbReference>
<gene>
    <name evidence="4" type="ORF">ACFSDB_00690</name>
</gene>
<dbReference type="Proteomes" id="UP001597273">
    <property type="component" value="Unassembled WGS sequence"/>
</dbReference>
<dbReference type="RefSeq" id="WP_204891559.1">
    <property type="nucleotide sequence ID" value="NZ_JBHUFW010000002.1"/>
</dbReference>
<dbReference type="PANTHER" id="PTHR24161">
    <property type="entry name" value="ANK_REP_REGION DOMAIN-CONTAINING PROTEIN-RELATED"/>
    <property type="match status" value="1"/>
</dbReference>
<dbReference type="EMBL" id="JBHUFW010000002">
    <property type="protein sequence ID" value="MFD1861417.1"/>
    <property type="molecule type" value="Genomic_DNA"/>
</dbReference>
<keyword evidence="3" id="KW-0802">TPR repeat</keyword>
<comment type="caution">
    <text evidence="4">The sequence shown here is derived from an EMBL/GenBank/DDBJ whole genome shotgun (WGS) entry which is preliminary data.</text>
</comment>